<organism evidence="2 3">
    <name type="scientific">Phialemonium thermophilum</name>
    <dbReference type="NCBI Taxonomy" id="223376"/>
    <lineage>
        <taxon>Eukaryota</taxon>
        <taxon>Fungi</taxon>
        <taxon>Dikarya</taxon>
        <taxon>Ascomycota</taxon>
        <taxon>Pezizomycotina</taxon>
        <taxon>Sordariomycetes</taxon>
        <taxon>Sordariomycetidae</taxon>
        <taxon>Cephalothecales</taxon>
        <taxon>Cephalothecaceae</taxon>
        <taxon>Phialemonium</taxon>
    </lineage>
</organism>
<dbReference type="Proteomes" id="UP001586593">
    <property type="component" value="Unassembled WGS sequence"/>
</dbReference>
<proteinExistence type="predicted"/>
<reference evidence="2 3" key="1">
    <citation type="journal article" date="2024" name="Commun. Biol.">
        <title>Comparative genomic analysis of thermophilic fungi reveals convergent evolutionary adaptations and gene losses.</title>
        <authorList>
            <person name="Steindorff A.S."/>
            <person name="Aguilar-Pontes M.V."/>
            <person name="Robinson A.J."/>
            <person name="Andreopoulos B."/>
            <person name="LaButti K."/>
            <person name="Kuo A."/>
            <person name="Mondo S."/>
            <person name="Riley R."/>
            <person name="Otillar R."/>
            <person name="Haridas S."/>
            <person name="Lipzen A."/>
            <person name="Grimwood J."/>
            <person name="Schmutz J."/>
            <person name="Clum A."/>
            <person name="Reid I.D."/>
            <person name="Moisan M.C."/>
            <person name="Butler G."/>
            <person name="Nguyen T.T.M."/>
            <person name="Dewar K."/>
            <person name="Conant G."/>
            <person name="Drula E."/>
            <person name="Henrissat B."/>
            <person name="Hansel C."/>
            <person name="Singer S."/>
            <person name="Hutchinson M.I."/>
            <person name="de Vries R.P."/>
            <person name="Natvig D.O."/>
            <person name="Powell A.J."/>
            <person name="Tsang A."/>
            <person name="Grigoriev I.V."/>
        </authorList>
    </citation>
    <scope>NUCLEOTIDE SEQUENCE [LARGE SCALE GENOMIC DNA]</scope>
    <source>
        <strain evidence="2 3">ATCC 24622</strain>
    </source>
</reference>
<sequence length="349" mass="37414">MELEEVPEPAVDVGEADGQLVGEADLAGEIDAADRHQVGDGVATGHLAGEVGTDRRAAGAAAVAWPRFSETRLEHGVEMLGLQCEEAEDGRKGHDRAQGWIAQEPGGRHLSNGSLSAPGKIQSCPLLRDRGGRGRRAEDARGTEAAVGPSQPLLDGGVVVRPDGEAEGVIRVVVPGQVAQDGRQLADDERVARAVQDGGDLRAGRDRLEVPARHDADLRGRIKDVSGVGGAVSLPQVFEEYGNPANVLVDYLGGPCCQHRHLSTYRPAPTNQLRERLGLVSREEMHLPHEHSSMVTPSSTDCDALSMTPCVPFFRSKYWEKATDERQKPPTVRCGWLGPPFTHSIAVRT</sequence>
<comment type="caution">
    <text evidence="2">The sequence shown here is derived from an EMBL/GenBank/DDBJ whole genome shotgun (WGS) entry which is preliminary data.</text>
</comment>
<feature type="compositionally biased region" description="Basic and acidic residues" evidence="1">
    <location>
        <begin position="127"/>
        <end position="142"/>
    </location>
</feature>
<name>A0ABR3VY11_9PEZI</name>
<accession>A0ABR3VY11</accession>
<dbReference type="EMBL" id="JAZHXJ010000940">
    <property type="protein sequence ID" value="KAL1848130.1"/>
    <property type="molecule type" value="Genomic_DNA"/>
</dbReference>
<feature type="region of interest" description="Disordered" evidence="1">
    <location>
        <begin position="126"/>
        <end position="155"/>
    </location>
</feature>
<protein>
    <submittedName>
        <fullName evidence="2">Uncharacterized protein</fullName>
    </submittedName>
</protein>
<evidence type="ECO:0000313" key="2">
    <source>
        <dbReference type="EMBL" id="KAL1848130.1"/>
    </source>
</evidence>
<gene>
    <name evidence="2" type="ORF">VTK73DRAFT_10211</name>
</gene>
<keyword evidence="3" id="KW-1185">Reference proteome</keyword>
<evidence type="ECO:0000256" key="1">
    <source>
        <dbReference type="SAM" id="MobiDB-lite"/>
    </source>
</evidence>
<evidence type="ECO:0000313" key="3">
    <source>
        <dbReference type="Proteomes" id="UP001586593"/>
    </source>
</evidence>